<dbReference type="InterPro" id="IPR001810">
    <property type="entry name" value="F-box_dom"/>
</dbReference>
<dbReference type="PANTHER" id="PTHR35828:SF16">
    <property type="entry name" value="F-BOX DOMAIN-CONTAINING PROTEIN"/>
    <property type="match status" value="1"/>
</dbReference>
<dbReference type="SUPFAM" id="SSF81383">
    <property type="entry name" value="F-box domain"/>
    <property type="match status" value="1"/>
</dbReference>
<reference evidence="4" key="1">
    <citation type="submission" date="2020-07" db="EMBL/GenBank/DDBJ databases">
        <title>Genome sequence and genetic diversity analysis of an under-domesticated orphan crop, white fonio (Digitaria exilis).</title>
        <authorList>
            <person name="Bennetzen J.L."/>
            <person name="Chen S."/>
            <person name="Ma X."/>
            <person name="Wang X."/>
            <person name="Yssel A.E.J."/>
            <person name="Chaluvadi S.R."/>
            <person name="Johnson M."/>
            <person name="Gangashetty P."/>
            <person name="Hamidou F."/>
            <person name="Sanogo M.D."/>
            <person name="Zwaenepoel A."/>
            <person name="Wallace J."/>
            <person name="Van De Peer Y."/>
            <person name="Van Deynze A."/>
        </authorList>
    </citation>
    <scope>NUCLEOTIDE SEQUENCE</scope>
    <source>
        <tissue evidence="4">Leaves</tissue>
    </source>
</reference>
<proteinExistence type="predicted"/>
<dbReference type="PANTHER" id="PTHR35828">
    <property type="entry name" value="OS08G0203800 PROTEIN-RELATED"/>
    <property type="match status" value="1"/>
</dbReference>
<dbReference type="EMBL" id="JACEFO010002324">
    <property type="protein sequence ID" value="KAF8665863.1"/>
    <property type="molecule type" value="Genomic_DNA"/>
</dbReference>
<dbReference type="Pfam" id="PF12937">
    <property type="entry name" value="F-box-like"/>
    <property type="match status" value="1"/>
</dbReference>
<evidence type="ECO:0000313" key="5">
    <source>
        <dbReference type="Proteomes" id="UP000636709"/>
    </source>
</evidence>
<sequence length="332" mass="36540">MSPVRRTTVVDDDTWPSLLPDLLLGIFRRLRTTDITRCSCTCKPWRRAIIGFAAPSHLRPRPDRFAPDLLLHCHGASHYYKHAPLRRVPGPLQSALPSTGNHPEAAHCFVLPAGDRASSYGEVLSSRDGFVLLIDTMRRAEGLCLSNLVTGACTFLPAADVEDCEYSLVTAHDLSVAGDEDDDTSLMILAMAGTEDTDTVDDSRITYHLFSLPSGDAAGTWGPVQRLGQLIKGYYHSYIEFAGNMVVCRGGAVHWLAGPPERWGYRRRLTCTVALDVRTGRAWTTELPTQGNFYYDNDRSLLLAGDVRRRRAVGDTAAAETPDRGVGAGRRR</sequence>
<feature type="domain" description="F-box" evidence="2">
    <location>
        <begin position="20"/>
        <end position="49"/>
    </location>
</feature>
<name>A0A835E7Z5_9POAL</name>
<dbReference type="InterPro" id="IPR056016">
    <property type="entry name" value="DUF7595"/>
</dbReference>
<organism evidence="4 5">
    <name type="scientific">Digitaria exilis</name>
    <dbReference type="NCBI Taxonomy" id="1010633"/>
    <lineage>
        <taxon>Eukaryota</taxon>
        <taxon>Viridiplantae</taxon>
        <taxon>Streptophyta</taxon>
        <taxon>Embryophyta</taxon>
        <taxon>Tracheophyta</taxon>
        <taxon>Spermatophyta</taxon>
        <taxon>Magnoliopsida</taxon>
        <taxon>Liliopsida</taxon>
        <taxon>Poales</taxon>
        <taxon>Poaceae</taxon>
        <taxon>PACMAD clade</taxon>
        <taxon>Panicoideae</taxon>
        <taxon>Panicodae</taxon>
        <taxon>Paniceae</taxon>
        <taxon>Anthephorinae</taxon>
        <taxon>Digitaria</taxon>
    </lineage>
</organism>
<dbReference type="AlphaFoldDB" id="A0A835E7Z5"/>
<evidence type="ECO:0008006" key="6">
    <source>
        <dbReference type="Google" id="ProtNLM"/>
    </source>
</evidence>
<accession>A0A835E7Z5</accession>
<feature type="domain" description="DUF7595" evidence="3">
    <location>
        <begin position="124"/>
        <end position="292"/>
    </location>
</feature>
<dbReference type="InterPro" id="IPR036047">
    <property type="entry name" value="F-box-like_dom_sf"/>
</dbReference>
<dbReference type="OrthoDB" id="678101at2759"/>
<evidence type="ECO:0000313" key="4">
    <source>
        <dbReference type="EMBL" id="KAF8665863.1"/>
    </source>
</evidence>
<dbReference type="Pfam" id="PF24523">
    <property type="entry name" value="DUF7595"/>
    <property type="match status" value="1"/>
</dbReference>
<evidence type="ECO:0000259" key="2">
    <source>
        <dbReference type="Pfam" id="PF12937"/>
    </source>
</evidence>
<gene>
    <name evidence="4" type="ORF">HU200_053944</name>
</gene>
<comment type="caution">
    <text evidence="4">The sequence shown here is derived from an EMBL/GenBank/DDBJ whole genome shotgun (WGS) entry which is preliminary data.</text>
</comment>
<feature type="region of interest" description="Disordered" evidence="1">
    <location>
        <begin position="313"/>
        <end position="332"/>
    </location>
</feature>
<keyword evidence="5" id="KW-1185">Reference proteome</keyword>
<dbReference type="Proteomes" id="UP000636709">
    <property type="component" value="Unassembled WGS sequence"/>
</dbReference>
<dbReference type="Gene3D" id="1.20.1280.50">
    <property type="match status" value="1"/>
</dbReference>
<evidence type="ECO:0000259" key="3">
    <source>
        <dbReference type="Pfam" id="PF24523"/>
    </source>
</evidence>
<protein>
    <recommendedName>
        <fullName evidence="6">F-box domain-containing protein</fullName>
    </recommendedName>
</protein>
<dbReference type="CDD" id="cd09917">
    <property type="entry name" value="F-box_SF"/>
    <property type="match status" value="1"/>
</dbReference>
<evidence type="ECO:0000256" key="1">
    <source>
        <dbReference type="SAM" id="MobiDB-lite"/>
    </source>
</evidence>